<dbReference type="GO" id="GO:0005730">
    <property type="term" value="C:nucleolus"/>
    <property type="evidence" value="ECO:0007669"/>
    <property type="project" value="UniProtKB-SubCell"/>
</dbReference>
<accession>A0A0G2E5Y6</accession>
<feature type="region of interest" description="Disordered" evidence="8">
    <location>
        <begin position="48"/>
        <end position="179"/>
    </location>
</feature>
<evidence type="ECO:0000256" key="6">
    <source>
        <dbReference type="ARBA" id="ARBA00023242"/>
    </source>
</evidence>
<dbReference type="Gene3D" id="3.30.70.330">
    <property type="match status" value="2"/>
</dbReference>
<dbReference type="AlphaFoldDB" id="A0A0G2E5Y6"/>
<dbReference type="SUPFAM" id="SSF54928">
    <property type="entry name" value="RNA-binding domain, RBD"/>
    <property type="match status" value="2"/>
</dbReference>
<evidence type="ECO:0000256" key="5">
    <source>
        <dbReference type="ARBA" id="ARBA00022884"/>
    </source>
</evidence>
<feature type="compositionally biased region" description="Basic and acidic residues" evidence="8">
    <location>
        <begin position="163"/>
        <end position="173"/>
    </location>
</feature>
<comment type="function">
    <text evidence="1">Involved in pre-25S rRNA processing.</text>
</comment>
<evidence type="ECO:0000313" key="10">
    <source>
        <dbReference type="EMBL" id="KKY18104.1"/>
    </source>
</evidence>
<feature type="region of interest" description="Disordered" evidence="8">
    <location>
        <begin position="408"/>
        <end position="509"/>
    </location>
</feature>
<evidence type="ECO:0000256" key="3">
    <source>
        <dbReference type="ARBA" id="ARBA00007077"/>
    </source>
</evidence>
<dbReference type="PROSITE" id="PS50102">
    <property type="entry name" value="RRM"/>
    <property type="match status" value="1"/>
</dbReference>
<dbReference type="PANTHER" id="PTHR23236:SF25">
    <property type="entry name" value="RNA-BINDING PROTEIN 34"/>
    <property type="match status" value="1"/>
</dbReference>
<feature type="domain" description="RRM" evidence="9">
    <location>
        <begin position="307"/>
        <end position="409"/>
    </location>
</feature>
<keyword evidence="5 7" id="KW-0694">RNA-binding</keyword>
<dbReference type="InterPro" id="IPR000504">
    <property type="entry name" value="RRM_dom"/>
</dbReference>
<keyword evidence="6" id="KW-0539">Nucleus</keyword>
<feature type="compositionally biased region" description="Basic and acidic residues" evidence="8">
    <location>
        <begin position="414"/>
        <end position="475"/>
    </location>
</feature>
<evidence type="ECO:0000313" key="11">
    <source>
        <dbReference type="Proteomes" id="UP000053317"/>
    </source>
</evidence>
<dbReference type="GO" id="GO:0000463">
    <property type="term" value="P:maturation of LSU-rRNA from tricistronic rRNA transcript (SSU-rRNA, 5.8S rRNA, LSU-rRNA)"/>
    <property type="evidence" value="ECO:0007669"/>
    <property type="project" value="TreeGrafter"/>
</dbReference>
<gene>
    <name evidence="10" type="ORF">UCRPC4_g05141</name>
</gene>
<comment type="subcellular location">
    <subcellularLocation>
        <location evidence="2">Nucleus</location>
        <location evidence="2">Nucleolus</location>
    </subcellularLocation>
</comment>
<comment type="similarity">
    <text evidence="3">Belongs to the RRM RBM34 family.</text>
</comment>
<feature type="compositionally biased region" description="Basic residues" evidence="8">
    <location>
        <begin position="500"/>
        <end position="509"/>
    </location>
</feature>
<dbReference type="OrthoDB" id="442677at2759"/>
<sequence>MGKKTSKGTVALDSSTSGARSFIASAHLDPALTSLFAASFGPVQIRQAVSTARTETNPPTKPEEREDNEETTSEASEADSDVEGSPVGFRQSPSDTDEDGKEDLNTPPRKRRKVKEVDDLEARYLNRLAREEARENGSNEKPKTLGSEGQNSESDGSEAVDTADEHEVPRHESITGGDAAAERELAKRTVFLGNVSVEAIKSKSARKVLDNHLSSFISDLPEQKPPHKVESLRFRSTAYADAGLPKKAAYAKKELMEATTKSTNAYVVYSTEIAARKAARLLNGTVVLQRHLRADHVAYPSPVDHKRCVFVGNLGFVDEETIDNEDGDNGKLRKKKAAGDVEEGLWQTFGKAGLVESVRVVRDKVTRVGKGFAYVQFKDENSVEAALLYNEKKFPPLLPRKLRVVRAKKMSKSVRRERASFREQTGPRRSEVKSRKEKRPGSDRGPKRILDEIKKPETFVFEGHRASRASADKLKARSKKSGKRPDNRSTRRAAAFRATGPKRKRSSAD</sequence>
<protein>
    <recommendedName>
        <fullName evidence="4">Nucleolar protein 12</fullName>
    </recommendedName>
</protein>
<evidence type="ECO:0000256" key="7">
    <source>
        <dbReference type="PROSITE-ProRule" id="PRU00176"/>
    </source>
</evidence>
<feature type="compositionally biased region" description="Basic and acidic residues" evidence="8">
    <location>
        <begin position="115"/>
        <end position="143"/>
    </location>
</feature>
<dbReference type="SMART" id="SM00360">
    <property type="entry name" value="RRM"/>
    <property type="match status" value="2"/>
</dbReference>
<evidence type="ECO:0000256" key="8">
    <source>
        <dbReference type="SAM" id="MobiDB-lite"/>
    </source>
</evidence>
<proteinExistence type="inferred from homology"/>
<comment type="caution">
    <text evidence="10">The sequence shown here is derived from an EMBL/GenBank/DDBJ whole genome shotgun (WGS) entry which is preliminary data.</text>
</comment>
<evidence type="ECO:0000259" key="9">
    <source>
        <dbReference type="PROSITE" id="PS50102"/>
    </source>
</evidence>
<dbReference type="Pfam" id="PF00076">
    <property type="entry name" value="RRM_1"/>
    <property type="match status" value="1"/>
</dbReference>
<feature type="compositionally biased region" description="Polar residues" evidence="8">
    <location>
        <begin position="48"/>
        <end position="58"/>
    </location>
</feature>
<dbReference type="InterPro" id="IPR035979">
    <property type="entry name" value="RBD_domain_sf"/>
</dbReference>
<dbReference type="PANTHER" id="PTHR23236">
    <property type="entry name" value="EUKARYOTIC TRANSLATION INITIATION FACTOR 4B/4H"/>
    <property type="match status" value="1"/>
</dbReference>
<evidence type="ECO:0000256" key="4">
    <source>
        <dbReference type="ARBA" id="ARBA00015520"/>
    </source>
</evidence>
<dbReference type="GO" id="GO:0019843">
    <property type="term" value="F:rRNA binding"/>
    <property type="evidence" value="ECO:0007669"/>
    <property type="project" value="TreeGrafter"/>
</dbReference>
<dbReference type="Proteomes" id="UP000053317">
    <property type="component" value="Unassembled WGS sequence"/>
</dbReference>
<reference evidence="10 11" key="2">
    <citation type="submission" date="2015-05" db="EMBL/GenBank/DDBJ databases">
        <authorList>
            <person name="Morales-Cruz A."/>
            <person name="Amrine K.C."/>
            <person name="Cantu D."/>
        </authorList>
    </citation>
    <scope>NUCLEOTIDE SEQUENCE [LARGE SCALE GENOMIC DNA]</scope>
    <source>
        <strain evidence="10">UCRPC4</strain>
    </source>
</reference>
<feature type="compositionally biased region" description="Acidic residues" evidence="8">
    <location>
        <begin position="65"/>
        <end position="82"/>
    </location>
</feature>
<name>A0A0G2E5Y6_PHACM</name>
<keyword evidence="11" id="KW-1185">Reference proteome</keyword>
<dbReference type="InterPro" id="IPR012677">
    <property type="entry name" value="Nucleotide-bd_a/b_plait_sf"/>
</dbReference>
<dbReference type="EMBL" id="LCWF01000132">
    <property type="protein sequence ID" value="KKY18104.1"/>
    <property type="molecule type" value="Genomic_DNA"/>
</dbReference>
<reference evidence="10 11" key="1">
    <citation type="submission" date="2015-05" db="EMBL/GenBank/DDBJ databases">
        <title>Distinctive expansion of gene families associated with plant cell wall degradation and secondary metabolism in the genomes of grapevine trunk pathogens.</title>
        <authorList>
            <person name="Lawrence D.P."/>
            <person name="Travadon R."/>
            <person name="Rolshausen P.E."/>
            <person name="Baumgartner K."/>
        </authorList>
    </citation>
    <scope>NUCLEOTIDE SEQUENCE [LARGE SCALE GENOMIC DNA]</scope>
    <source>
        <strain evidence="10">UCRPC4</strain>
    </source>
</reference>
<evidence type="ECO:0000256" key="1">
    <source>
        <dbReference type="ARBA" id="ARBA00002475"/>
    </source>
</evidence>
<organism evidence="10 11">
    <name type="scientific">Phaeomoniella chlamydospora</name>
    <name type="common">Phaeoacremonium chlamydosporum</name>
    <dbReference type="NCBI Taxonomy" id="158046"/>
    <lineage>
        <taxon>Eukaryota</taxon>
        <taxon>Fungi</taxon>
        <taxon>Dikarya</taxon>
        <taxon>Ascomycota</taxon>
        <taxon>Pezizomycotina</taxon>
        <taxon>Eurotiomycetes</taxon>
        <taxon>Chaetothyriomycetidae</taxon>
        <taxon>Phaeomoniellales</taxon>
        <taxon>Phaeomoniellaceae</taxon>
        <taxon>Phaeomoniella</taxon>
    </lineage>
</organism>
<evidence type="ECO:0000256" key="2">
    <source>
        <dbReference type="ARBA" id="ARBA00004604"/>
    </source>
</evidence>